<feature type="domain" description="HTH marR-type" evidence="1">
    <location>
        <begin position="18"/>
        <end position="154"/>
    </location>
</feature>
<dbReference type="Proteomes" id="UP000502996">
    <property type="component" value="Chromosome"/>
</dbReference>
<dbReference type="Pfam" id="PF12802">
    <property type="entry name" value="MarR_2"/>
    <property type="match status" value="1"/>
</dbReference>
<dbReference type="EMBL" id="CP049257">
    <property type="protein sequence ID" value="QIG41676.1"/>
    <property type="molecule type" value="Genomic_DNA"/>
</dbReference>
<evidence type="ECO:0000313" key="2">
    <source>
        <dbReference type="EMBL" id="QIG41676.1"/>
    </source>
</evidence>
<proteinExistence type="predicted"/>
<dbReference type="InterPro" id="IPR039422">
    <property type="entry name" value="MarR/SlyA-like"/>
</dbReference>
<gene>
    <name evidence="2" type="ORF">G5V58_01825</name>
</gene>
<sequence>MAGPGQGPGQRAGLTAEQEAAWFAYMRVVLRLDYELNHQLSRDHDLSLADFDVLNALADSPDGRLQVSALGVRIGWERSRVSHRLRRMEARGLVARERSATDGRATVAALTESGAAAVAAATPSHAALVKRLFFDGLPARLVAPLTEAMDAVHEQLVAEGSLPRPPGRQTRWA</sequence>
<dbReference type="SMART" id="SM00347">
    <property type="entry name" value="HTH_MARR"/>
    <property type="match status" value="1"/>
</dbReference>
<dbReference type="AlphaFoldDB" id="A0A6G6W8Y0"/>
<dbReference type="PROSITE" id="PS50995">
    <property type="entry name" value="HTH_MARR_2"/>
    <property type="match status" value="1"/>
</dbReference>
<organism evidence="2 3">
    <name type="scientific">Nocardioides anomalus</name>
    <dbReference type="NCBI Taxonomy" id="2712223"/>
    <lineage>
        <taxon>Bacteria</taxon>
        <taxon>Bacillati</taxon>
        <taxon>Actinomycetota</taxon>
        <taxon>Actinomycetes</taxon>
        <taxon>Propionibacteriales</taxon>
        <taxon>Nocardioidaceae</taxon>
        <taxon>Nocardioides</taxon>
    </lineage>
</organism>
<dbReference type="InterPro" id="IPR036390">
    <property type="entry name" value="WH_DNA-bd_sf"/>
</dbReference>
<dbReference type="GO" id="GO:0006950">
    <property type="term" value="P:response to stress"/>
    <property type="evidence" value="ECO:0007669"/>
    <property type="project" value="TreeGrafter"/>
</dbReference>
<dbReference type="InterPro" id="IPR036388">
    <property type="entry name" value="WH-like_DNA-bd_sf"/>
</dbReference>
<name>A0A6G6W8Y0_9ACTN</name>
<dbReference type="KEGG" id="nano:G5V58_01825"/>
<reference evidence="2 3" key="1">
    <citation type="submission" date="2020-02" db="EMBL/GenBank/DDBJ databases">
        <title>Full genome sequence of Nocardioides sp. R-3366.</title>
        <authorList>
            <person name="Im W.-T."/>
        </authorList>
    </citation>
    <scope>NUCLEOTIDE SEQUENCE [LARGE SCALE GENOMIC DNA]</scope>
    <source>
        <strain evidence="2 3">R-3366</strain>
    </source>
</reference>
<protein>
    <submittedName>
        <fullName evidence="2">MarR family transcriptional regulator</fullName>
    </submittedName>
</protein>
<dbReference type="PANTHER" id="PTHR33164:SF99">
    <property type="entry name" value="MARR FAMILY REGULATORY PROTEIN"/>
    <property type="match status" value="1"/>
</dbReference>
<dbReference type="PANTHER" id="PTHR33164">
    <property type="entry name" value="TRANSCRIPTIONAL REGULATOR, MARR FAMILY"/>
    <property type="match status" value="1"/>
</dbReference>
<dbReference type="GO" id="GO:0003700">
    <property type="term" value="F:DNA-binding transcription factor activity"/>
    <property type="evidence" value="ECO:0007669"/>
    <property type="project" value="InterPro"/>
</dbReference>
<accession>A0A6G6W8Y0</accession>
<evidence type="ECO:0000259" key="1">
    <source>
        <dbReference type="PROSITE" id="PS50995"/>
    </source>
</evidence>
<dbReference type="InterPro" id="IPR000835">
    <property type="entry name" value="HTH_MarR-typ"/>
</dbReference>
<dbReference type="Gene3D" id="1.10.10.10">
    <property type="entry name" value="Winged helix-like DNA-binding domain superfamily/Winged helix DNA-binding domain"/>
    <property type="match status" value="1"/>
</dbReference>
<dbReference type="SUPFAM" id="SSF46785">
    <property type="entry name" value="Winged helix' DNA-binding domain"/>
    <property type="match status" value="1"/>
</dbReference>
<evidence type="ECO:0000313" key="3">
    <source>
        <dbReference type="Proteomes" id="UP000502996"/>
    </source>
</evidence>
<dbReference type="RefSeq" id="WP_165228237.1">
    <property type="nucleotide sequence ID" value="NZ_CP049257.1"/>
</dbReference>
<keyword evidence="3" id="KW-1185">Reference proteome</keyword>